<protein>
    <submittedName>
        <fullName evidence="2">Uncharacterized protein</fullName>
    </submittedName>
</protein>
<evidence type="ECO:0000313" key="3">
    <source>
        <dbReference type="Proteomes" id="UP000037755"/>
    </source>
</evidence>
<sequence length="467" mass="54224">MLAITIALNILLFLVGFAKGGLDFNQSRYGYNFDNDSPVIIFFSVLLSVIVLILWLVYYFRNNAFKSFYPKNNNALYKEWLIILVICVLNCFYTASYMWGLDVRKTAYLSDKELQHRLDVISMVSLFTDDATLYDDYVDENDTNVVVENAIPQDKSQPASLLQKNIDGFGSYRYGIMMRQRNVSYKNRDSVNNQRIKSWLINGRRDSVVKLLNEFIKIGLDHNLKSNISGEEWTNYVYNPPTFKKYKYIRFRQPPLPSENYAVGVSTSYNQYIETDLKHHVPYGELRYNYEKMYEAKYTPFIDYKSVILYLMAGFSFSLLIFSFRVTSGRSWLIALVSIFVGLMLVGLFAIMFSSGTSYAVMWLMITAGAAVYYFSVTTGKEGKGISDIMLNCCIWLFTSVVPLISMIIVTNSNQYYELPAEKRPYTFAHWLDDHIPEMFYVNLLFIIVYMYFLTISIKKWRGVAEA</sequence>
<feature type="transmembrane region" description="Helical" evidence="1">
    <location>
        <begin position="80"/>
        <end position="100"/>
    </location>
</feature>
<comment type="caution">
    <text evidence="2">The sequence shown here is derived from an EMBL/GenBank/DDBJ whole genome shotgun (WGS) entry which is preliminary data.</text>
</comment>
<proteinExistence type="predicted"/>
<name>A0A0M9VHE7_9FLAO</name>
<feature type="transmembrane region" description="Helical" evidence="1">
    <location>
        <begin position="440"/>
        <end position="458"/>
    </location>
</feature>
<keyword evidence="1" id="KW-0812">Transmembrane</keyword>
<dbReference type="PATRIC" id="fig|1202724.3.peg.1074"/>
<dbReference type="EMBL" id="LIYD01000005">
    <property type="protein sequence ID" value="KOS05492.1"/>
    <property type="molecule type" value="Genomic_DNA"/>
</dbReference>
<accession>A0A0M9VHE7</accession>
<feature type="transmembrane region" description="Helical" evidence="1">
    <location>
        <begin position="307"/>
        <end position="326"/>
    </location>
</feature>
<feature type="transmembrane region" description="Helical" evidence="1">
    <location>
        <begin position="39"/>
        <end position="60"/>
    </location>
</feature>
<dbReference type="Proteomes" id="UP000037755">
    <property type="component" value="Unassembled WGS sequence"/>
</dbReference>
<gene>
    <name evidence="2" type="ORF">AM493_05190</name>
</gene>
<feature type="transmembrane region" description="Helical" evidence="1">
    <location>
        <begin position="333"/>
        <end position="353"/>
    </location>
</feature>
<keyword evidence="1" id="KW-0472">Membrane</keyword>
<keyword evidence="3" id="KW-1185">Reference proteome</keyword>
<keyword evidence="1" id="KW-1133">Transmembrane helix</keyword>
<reference evidence="2 3" key="1">
    <citation type="submission" date="2015-08" db="EMBL/GenBank/DDBJ databases">
        <title>Whole genome sequence of Flavobacterium akiainvivens IK-1T, from decaying Wikstroemia oahuensis, an endemic Hawaiian shrub.</title>
        <authorList>
            <person name="Wan X."/>
            <person name="Hou S."/>
            <person name="Saito J."/>
            <person name="Donachie S."/>
        </authorList>
    </citation>
    <scope>NUCLEOTIDE SEQUENCE [LARGE SCALE GENOMIC DNA]</scope>
    <source>
        <strain evidence="2 3">IK-1</strain>
    </source>
</reference>
<feature type="transmembrane region" description="Helical" evidence="1">
    <location>
        <begin position="389"/>
        <end position="410"/>
    </location>
</feature>
<dbReference type="AlphaFoldDB" id="A0A0M9VHE7"/>
<feature type="transmembrane region" description="Helical" evidence="1">
    <location>
        <begin position="359"/>
        <end position="377"/>
    </location>
</feature>
<evidence type="ECO:0000256" key="1">
    <source>
        <dbReference type="SAM" id="Phobius"/>
    </source>
</evidence>
<evidence type="ECO:0000313" key="2">
    <source>
        <dbReference type="EMBL" id="KOS05492.1"/>
    </source>
</evidence>
<organism evidence="2 3">
    <name type="scientific">Flavobacterium akiainvivens</name>
    <dbReference type="NCBI Taxonomy" id="1202724"/>
    <lineage>
        <taxon>Bacteria</taxon>
        <taxon>Pseudomonadati</taxon>
        <taxon>Bacteroidota</taxon>
        <taxon>Flavobacteriia</taxon>
        <taxon>Flavobacteriales</taxon>
        <taxon>Flavobacteriaceae</taxon>
        <taxon>Flavobacterium</taxon>
    </lineage>
</organism>